<name>A0A174HQZ5_9FIRM</name>
<reference evidence="1 2" key="1">
    <citation type="submission" date="2015-09" db="EMBL/GenBank/DDBJ databases">
        <authorList>
            <consortium name="Pathogen Informatics"/>
        </authorList>
    </citation>
    <scope>NUCLEOTIDE SEQUENCE [LARGE SCALE GENOMIC DNA]</scope>
    <source>
        <strain evidence="1 2">2789STDY5834835</strain>
    </source>
</reference>
<dbReference type="AlphaFoldDB" id="A0A174HQZ5"/>
<accession>A0A174HQZ5</accession>
<dbReference type="Proteomes" id="UP000095679">
    <property type="component" value="Unassembled WGS sequence"/>
</dbReference>
<protein>
    <submittedName>
        <fullName evidence="1">Uncharacterized protein</fullName>
    </submittedName>
</protein>
<evidence type="ECO:0000313" key="1">
    <source>
        <dbReference type="EMBL" id="CUO75329.1"/>
    </source>
</evidence>
<sequence length="35" mass="3779">MNAHVSKPVEMKVLEKTIRSIKSGGGGTEPQVIEQ</sequence>
<evidence type="ECO:0000313" key="2">
    <source>
        <dbReference type="Proteomes" id="UP000095679"/>
    </source>
</evidence>
<gene>
    <name evidence="1" type="ORF">ERS852450_02356</name>
</gene>
<organism evidence="1 2">
    <name type="scientific">Anaerobutyricum hallii</name>
    <dbReference type="NCBI Taxonomy" id="39488"/>
    <lineage>
        <taxon>Bacteria</taxon>
        <taxon>Bacillati</taxon>
        <taxon>Bacillota</taxon>
        <taxon>Clostridia</taxon>
        <taxon>Lachnospirales</taxon>
        <taxon>Lachnospiraceae</taxon>
        <taxon>Anaerobutyricum</taxon>
    </lineage>
</organism>
<proteinExistence type="predicted"/>
<dbReference type="EMBL" id="CYZL01000023">
    <property type="protein sequence ID" value="CUO75329.1"/>
    <property type="molecule type" value="Genomic_DNA"/>
</dbReference>